<sequence>MTPETEINTTDVFRDLKKLFLTQNGERQNLGALMNSFFKSRKTSVALISVSGVIAQGSLGYGDSTPTAFHVTVVVFLPSVRGNFRSPERREIDYLGPLCREIDEITQPEIMKERPRDLSFVEDSLNFEDRVHWPRIWSLECGCRVMKITDSQAIGSAEDHRFTVESLRAEDHRLSPVAD</sequence>
<protein>
    <submittedName>
        <fullName evidence="1">Uncharacterized protein</fullName>
    </submittedName>
</protein>
<keyword evidence="2" id="KW-1185">Reference proteome</keyword>
<evidence type="ECO:0000313" key="2">
    <source>
        <dbReference type="Proteomes" id="UP001604277"/>
    </source>
</evidence>
<dbReference type="AlphaFoldDB" id="A0ABD1S875"/>
<gene>
    <name evidence="1" type="ORF">Fot_40151</name>
</gene>
<dbReference type="Proteomes" id="UP001604277">
    <property type="component" value="Unassembled WGS sequence"/>
</dbReference>
<organism evidence="1 2">
    <name type="scientific">Forsythia ovata</name>
    <dbReference type="NCBI Taxonomy" id="205694"/>
    <lineage>
        <taxon>Eukaryota</taxon>
        <taxon>Viridiplantae</taxon>
        <taxon>Streptophyta</taxon>
        <taxon>Embryophyta</taxon>
        <taxon>Tracheophyta</taxon>
        <taxon>Spermatophyta</taxon>
        <taxon>Magnoliopsida</taxon>
        <taxon>eudicotyledons</taxon>
        <taxon>Gunneridae</taxon>
        <taxon>Pentapetalae</taxon>
        <taxon>asterids</taxon>
        <taxon>lamiids</taxon>
        <taxon>Lamiales</taxon>
        <taxon>Oleaceae</taxon>
        <taxon>Forsythieae</taxon>
        <taxon>Forsythia</taxon>
    </lineage>
</organism>
<name>A0ABD1S875_9LAMI</name>
<proteinExistence type="predicted"/>
<evidence type="ECO:0000313" key="1">
    <source>
        <dbReference type="EMBL" id="KAL2496394.1"/>
    </source>
</evidence>
<accession>A0ABD1S875</accession>
<comment type="caution">
    <text evidence="1">The sequence shown here is derived from an EMBL/GenBank/DDBJ whole genome shotgun (WGS) entry which is preliminary data.</text>
</comment>
<reference evidence="2" key="1">
    <citation type="submission" date="2024-07" db="EMBL/GenBank/DDBJ databases">
        <title>Two chromosome-level genome assemblies of Korean endemic species Abeliophyllum distichum and Forsythia ovata (Oleaceae).</title>
        <authorList>
            <person name="Jang H."/>
        </authorList>
    </citation>
    <scope>NUCLEOTIDE SEQUENCE [LARGE SCALE GENOMIC DNA]</scope>
</reference>
<dbReference type="EMBL" id="JBFOLJ010000011">
    <property type="protein sequence ID" value="KAL2496394.1"/>
    <property type="molecule type" value="Genomic_DNA"/>
</dbReference>